<evidence type="ECO:0008006" key="9">
    <source>
        <dbReference type="Google" id="ProtNLM"/>
    </source>
</evidence>
<dbReference type="STRING" id="9925.ENSCHIP00000032138"/>
<reference evidence="7 8" key="1">
    <citation type="submission" date="2016-04" db="EMBL/GenBank/DDBJ databases">
        <title>Polished mammalian reference genomes with single-molecule sequencing and chromosome conformation capture applied to the Capra hircus genome.</title>
        <authorList>
            <person name="Bickhart D.M."/>
            <person name="Koren S."/>
            <person name="Rosen B."/>
            <person name="Hastie A."/>
            <person name="Liachko I."/>
            <person name="Sullivan S.T."/>
            <person name="Burton J."/>
            <person name="Sayre B.L."/>
            <person name="Huson H.J."/>
            <person name="Lee J."/>
            <person name="Lam E."/>
            <person name="Kelley C.M."/>
            <person name="Hutchison J.L."/>
            <person name="Zhou Y."/>
            <person name="Sun J."/>
            <person name="Crisa A."/>
            <person name="Schwartz J.C."/>
            <person name="Hammond J.A."/>
            <person name="Schroeder S.G."/>
            <person name="Liu G.E."/>
            <person name="Dunham M."/>
            <person name="Shendure J."/>
            <person name="Sonstegard T.S."/>
            <person name="Phillippy A.M."/>
            <person name="Van Tassell C.P."/>
            <person name="Smith T.P."/>
        </authorList>
    </citation>
    <scope>NUCLEOTIDE SEQUENCE [LARGE SCALE GENOMIC DNA]</scope>
</reference>
<dbReference type="GO" id="GO:0022625">
    <property type="term" value="C:cytosolic large ribosomal subunit"/>
    <property type="evidence" value="ECO:0007669"/>
    <property type="project" value="UniProtKB-ARBA"/>
</dbReference>
<dbReference type="InterPro" id="IPR002674">
    <property type="entry name" value="Ribosomal_eL43"/>
</dbReference>
<dbReference type="SUPFAM" id="SSF57829">
    <property type="entry name" value="Zn-binding ribosomal proteins"/>
    <property type="match status" value="1"/>
</dbReference>
<dbReference type="Pfam" id="PF01780">
    <property type="entry name" value="Ribosomal_L37ae"/>
    <property type="match status" value="1"/>
</dbReference>
<dbReference type="GO" id="GO:0070180">
    <property type="term" value="F:large ribosomal subunit rRNA binding"/>
    <property type="evidence" value="ECO:0007669"/>
    <property type="project" value="TreeGrafter"/>
</dbReference>
<reference evidence="7" key="3">
    <citation type="submission" date="2025-09" db="UniProtKB">
        <authorList>
            <consortium name="Ensembl"/>
        </authorList>
    </citation>
    <scope>IDENTIFICATION</scope>
</reference>
<dbReference type="InterPro" id="IPR011331">
    <property type="entry name" value="Ribosomal_eL37/eL43"/>
</dbReference>
<dbReference type="GO" id="GO:0006412">
    <property type="term" value="P:translation"/>
    <property type="evidence" value="ECO:0007669"/>
    <property type="project" value="InterPro"/>
</dbReference>
<protein>
    <recommendedName>
        <fullName evidence="9">60S ribosomal protein L37a</fullName>
    </recommendedName>
</protein>
<proteinExistence type="inferred from homology"/>
<dbReference type="GeneTree" id="ENSGT01150000288853"/>
<organism evidence="7 8">
    <name type="scientific">Capra hircus</name>
    <name type="common">Goat</name>
    <dbReference type="NCBI Taxonomy" id="9925"/>
    <lineage>
        <taxon>Eukaryota</taxon>
        <taxon>Metazoa</taxon>
        <taxon>Chordata</taxon>
        <taxon>Craniata</taxon>
        <taxon>Vertebrata</taxon>
        <taxon>Euteleostomi</taxon>
        <taxon>Mammalia</taxon>
        <taxon>Eutheria</taxon>
        <taxon>Laurasiatheria</taxon>
        <taxon>Artiodactyla</taxon>
        <taxon>Ruminantia</taxon>
        <taxon>Pecora</taxon>
        <taxon>Bovidae</taxon>
        <taxon>Caprinae</taxon>
        <taxon>Capra</taxon>
    </lineage>
</organism>
<evidence type="ECO:0000256" key="1">
    <source>
        <dbReference type="ARBA" id="ARBA00008672"/>
    </source>
</evidence>
<evidence type="ECO:0000256" key="6">
    <source>
        <dbReference type="ARBA" id="ARBA00023274"/>
    </source>
</evidence>
<evidence type="ECO:0000256" key="3">
    <source>
        <dbReference type="ARBA" id="ARBA00022771"/>
    </source>
</evidence>
<dbReference type="Bgee" id="ENSCHIG00000026229">
    <property type="expression patterns" value="Expressed in ileum and 4 other cell types or tissues"/>
</dbReference>
<reference evidence="7" key="2">
    <citation type="submission" date="2025-08" db="UniProtKB">
        <authorList>
            <consortium name="Ensembl"/>
        </authorList>
    </citation>
    <scope>IDENTIFICATION</scope>
</reference>
<dbReference type="InterPro" id="IPR011332">
    <property type="entry name" value="Ribosomal_zn-bd"/>
</dbReference>
<keyword evidence="3" id="KW-0863">Zinc-finger</keyword>
<evidence type="ECO:0000313" key="7">
    <source>
        <dbReference type="Ensembl" id="ENSCHIP00000032138.1"/>
    </source>
</evidence>
<accession>A0A452G6D1</accession>
<dbReference type="Gene3D" id="2.20.25.30">
    <property type="match status" value="1"/>
</dbReference>
<dbReference type="EMBL" id="LWLT01000031">
    <property type="status" value="NOT_ANNOTATED_CDS"/>
    <property type="molecule type" value="Genomic_DNA"/>
</dbReference>
<evidence type="ECO:0000256" key="2">
    <source>
        <dbReference type="ARBA" id="ARBA00022723"/>
    </source>
</evidence>
<dbReference type="OMA" id="HAKHTCS"/>
<evidence type="ECO:0000256" key="4">
    <source>
        <dbReference type="ARBA" id="ARBA00022833"/>
    </source>
</evidence>
<evidence type="ECO:0000256" key="5">
    <source>
        <dbReference type="ARBA" id="ARBA00022980"/>
    </source>
</evidence>
<sequence length="89" mass="9677">LAKCTKEVRIMGKYGTHYDASLKKTHAKHTCSFCGKAKKRRAVGTRHCGSCVRTAAGAWTFTTSSAVTVKAASERSPKELRTRRSTTTG</sequence>
<keyword evidence="5" id="KW-0689">Ribosomal protein</keyword>
<keyword evidence="8" id="KW-1185">Reference proteome</keyword>
<evidence type="ECO:0000313" key="8">
    <source>
        <dbReference type="Proteomes" id="UP000291000"/>
    </source>
</evidence>
<comment type="similarity">
    <text evidence="1">Belongs to the eukaryotic ribosomal protein eL43 family.</text>
</comment>
<dbReference type="PANTHER" id="PTHR48188:SF3">
    <property type="entry name" value="60S RIBOSOMAL PROTEIN L37A-RELATED"/>
    <property type="match status" value="1"/>
</dbReference>
<dbReference type="GO" id="GO:0008270">
    <property type="term" value="F:zinc ion binding"/>
    <property type="evidence" value="ECO:0007669"/>
    <property type="project" value="UniProtKB-KW"/>
</dbReference>
<dbReference type="PANTHER" id="PTHR48188">
    <property type="entry name" value="60S RIBOSOMAL PROTEIN L43"/>
    <property type="match status" value="1"/>
</dbReference>
<name>A0A452G6D1_CAPHI</name>
<keyword evidence="6" id="KW-0687">Ribonucleoprotein</keyword>
<dbReference type="AlphaFoldDB" id="A0A452G6D1"/>
<dbReference type="GO" id="GO:0003735">
    <property type="term" value="F:structural constituent of ribosome"/>
    <property type="evidence" value="ECO:0007669"/>
    <property type="project" value="InterPro"/>
</dbReference>
<keyword evidence="4" id="KW-0862">Zinc</keyword>
<dbReference type="Proteomes" id="UP000291000">
    <property type="component" value="Chromosome 25"/>
</dbReference>
<keyword evidence="2" id="KW-0479">Metal-binding</keyword>
<dbReference type="Ensembl" id="ENSCHIT00000040014.1">
    <property type="protein sequence ID" value="ENSCHIP00000032138.1"/>
    <property type="gene ID" value="ENSCHIG00000026229.1"/>
</dbReference>